<protein>
    <recommendedName>
        <fullName evidence="4">AB hydrolase-1 domain-containing protein</fullName>
    </recommendedName>
</protein>
<proteinExistence type="predicted"/>
<evidence type="ECO:0008006" key="4">
    <source>
        <dbReference type="Google" id="ProtNLM"/>
    </source>
</evidence>
<evidence type="ECO:0000313" key="3">
    <source>
        <dbReference type="Proteomes" id="UP000093928"/>
    </source>
</evidence>
<dbReference type="AlphaFoldDB" id="A0A1A3NTK0"/>
<gene>
    <name evidence="2" type="ORF">A5634_03270</name>
</gene>
<dbReference type="Proteomes" id="UP000093928">
    <property type="component" value="Unassembled WGS sequence"/>
</dbReference>
<comment type="caution">
    <text evidence="2">The sequence shown here is derived from an EMBL/GenBank/DDBJ whole genome shotgun (WGS) entry which is preliminary data.</text>
</comment>
<dbReference type="EMBL" id="LZLS01000156">
    <property type="protein sequence ID" value="OBK24369.1"/>
    <property type="molecule type" value="Genomic_DNA"/>
</dbReference>
<accession>A0A1A3NTK0</accession>
<evidence type="ECO:0000256" key="1">
    <source>
        <dbReference type="SAM" id="MobiDB-lite"/>
    </source>
</evidence>
<sequence length="289" mass="31092">MARVVGVHGIGHQWDASETLTKVWAPAMAGGVGEAGGALSEADVTVAFYGVVFRPPGRMLGDDPPIDPEELDDFEQDLLLQWWYAAAARDPYVDSPDARTLGTPKVVQAALLALSNSRFFAGVTCKAMCGNLRQVRDYLHNDKIRQEVRQRVFEAIGADTKVLVGHSLGSVVAYEVLCNHPELPVTTLVTLGSPLGIPNLIFDSLDPKPNAKPKGKKKDSAQPRGQWPAGVTAWTNISDSQDVVALQPDLRPLFGSKVANWVVHNGEEEHGIKPYLTARETGAAIAAGL</sequence>
<organism evidence="2 3">
    <name type="scientific">Mycobacterium asiaticum</name>
    <dbReference type="NCBI Taxonomy" id="1790"/>
    <lineage>
        <taxon>Bacteria</taxon>
        <taxon>Bacillati</taxon>
        <taxon>Actinomycetota</taxon>
        <taxon>Actinomycetes</taxon>
        <taxon>Mycobacteriales</taxon>
        <taxon>Mycobacteriaceae</taxon>
        <taxon>Mycobacterium</taxon>
    </lineage>
</organism>
<reference evidence="2 3" key="1">
    <citation type="submission" date="2016-06" db="EMBL/GenBank/DDBJ databases">
        <authorList>
            <person name="Kjaerup R.B."/>
            <person name="Dalgaard T.S."/>
            <person name="Juul-Madsen H.R."/>
        </authorList>
    </citation>
    <scope>NUCLEOTIDE SEQUENCE [LARGE SCALE GENOMIC DNA]</scope>
    <source>
        <strain evidence="2 3">1165133.8</strain>
    </source>
</reference>
<dbReference type="RefSeq" id="WP_065145139.1">
    <property type="nucleotide sequence ID" value="NZ_LZLS01000156.1"/>
</dbReference>
<feature type="region of interest" description="Disordered" evidence="1">
    <location>
        <begin position="206"/>
        <end position="227"/>
    </location>
</feature>
<dbReference type="Gene3D" id="3.40.50.1820">
    <property type="entry name" value="alpha/beta hydrolase"/>
    <property type="match status" value="1"/>
</dbReference>
<dbReference type="InterPro" id="IPR029058">
    <property type="entry name" value="AB_hydrolase_fold"/>
</dbReference>
<dbReference type="SUPFAM" id="SSF53474">
    <property type="entry name" value="alpha/beta-Hydrolases"/>
    <property type="match status" value="1"/>
</dbReference>
<name>A0A1A3NTK0_MYCAS</name>
<evidence type="ECO:0000313" key="2">
    <source>
        <dbReference type="EMBL" id="OBK24369.1"/>
    </source>
</evidence>